<dbReference type="KEGG" id="zju:107407550"/>
<name>A0A6P3Z2K9_ZIZJJ</name>
<sequence>MFDWGIAMSFHKPSSPQIFGVVNKKITQYRTRSNLSTLVSSVLVQTNPGGDSPEPNKIFHSNIAPSRCKNPNHLLSQPNTIGIIGGVSTFSTLIFLEKLVRWSSKSGECPPFVVCSDPASYLELPRLGSYHSSDSKIVEIQSNMNRLVVENLQRKRAFLEKSGAGCVVMPCHLSHVWYREISEGCSLPFLHVGECVARELREAELKPVEIGCNVRIGVLANNPTLMAGFYQDKLQEQGFEVVLPDRATMEHIVNPAIQAVNIRDFKGARNLLKIAVQVLLVSGVNTVILASNEMQGLLPHNDPLLKKCIDPMDALARSTIKWAKSLEND</sequence>
<gene>
    <name evidence="3" type="primary">LOC107407550</name>
</gene>
<keyword evidence="1" id="KW-0413">Isomerase</keyword>
<dbReference type="Gene3D" id="3.40.50.1860">
    <property type="match status" value="2"/>
</dbReference>
<keyword evidence="2" id="KW-1185">Reference proteome</keyword>
<organism evidence="2 3">
    <name type="scientific">Ziziphus jujuba</name>
    <name type="common">Chinese jujube</name>
    <name type="synonym">Ziziphus sativa</name>
    <dbReference type="NCBI Taxonomy" id="326968"/>
    <lineage>
        <taxon>Eukaryota</taxon>
        <taxon>Viridiplantae</taxon>
        <taxon>Streptophyta</taxon>
        <taxon>Embryophyta</taxon>
        <taxon>Tracheophyta</taxon>
        <taxon>Spermatophyta</taxon>
        <taxon>Magnoliopsida</taxon>
        <taxon>eudicotyledons</taxon>
        <taxon>Gunneridae</taxon>
        <taxon>Pentapetalae</taxon>
        <taxon>rosids</taxon>
        <taxon>fabids</taxon>
        <taxon>Rosales</taxon>
        <taxon>Rhamnaceae</taxon>
        <taxon>Paliureae</taxon>
        <taxon>Ziziphus</taxon>
    </lineage>
</organism>
<dbReference type="InterPro" id="IPR015942">
    <property type="entry name" value="Asp/Glu/hydantoin_racemase"/>
</dbReference>
<evidence type="ECO:0000256" key="1">
    <source>
        <dbReference type="ARBA" id="ARBA00023235"/>
    </source>
</evidence>
<protein>
    <submittedName>
        <fullName evidence="3">Uncharacterized protein LOC107407550</fullName>
    </submittedName>
</protein>
<dbReference type="Proteomes" id="UP001652623">
    <property type="component" value="Chromosome 1"/>
</dbReference>
<dbReference type="SUPFAM" id="SSF53681">
    <property type="entry name" value="Aspartate/glutamate racemase"/>
    <property type="match status" value="2"/>
</dbReference>
<reference evidence="2" key="1">
    <citation type="submission" date="2025-05" db="UniProtKB">
        <authorList>
            <consortium name="RefSeq"/>
        </authorList>
    </citation>
    <scope>NUCLEOTIDE SEQUENCE [LARGE SCALE GENOMIC DNA]</scope>
</reference>
<dbReference type="RefSeq" id="XP_015870327.1">
    <property type="nucleotide sequence ID" value="XM_016014841.4"/>
</dbReference>
<dbReference type="PANTHER" id="PTHR21198">
    <property type="entry name" value="GLUTAMATE RACEMASE"/>
    <property type="match status" value="1"/>
</dbReference>
<dbReference type="GeneID" id="107407550"/>
<accession>A0A6P3Z2K9</accession>
<dbReference type="InterPro" id="IPR001920">
    <property type="entry name" value="Asp/Glu_race"/>
</dbReference>
<dbReference type="AlphaFoldDB" id="A0A6P3Z2K9"/>
<dbReference type="PANTHER" id="PTHR21198:SF9">
    <property type="entry name" value="ASPARTATE RACEMASE"/>
    <property type="match status" value="1"/>
</dbReference>
<dbReference type="Pfam" id="PF01177">
    <property type="entry name" value="Asp_Glu_race"/>
    <property type="match status" value="1"/>
</dbReference>
<evidence type="ECO:0000313" key="3">
    <source>
        <dbReference type="RefSeq" id="XP_015870327.1"/>
    </source>
</evidence>
<proteinExistence type="predicted"/>
<evidence type="ECO:0000313" key="2">
    <source>
        <dbReference type="Proteomes" id="UP001652623"/>
    </source>
</evidence>
<reference evidence="3" key="2">
    <citation type="submission" date="2025-08" db="UniProtKB">
        <authorList>
            <consortium name="RefSeq"/>
        </authorList>
    </citation>
    <scope>IDENTIFICATION</scope>
    <source>
        <tissue evidence="3">Seedling</tissue>
    </source>
</reference>
<dbReference type="GO" id="GO:0047661">
    <property type="term" value="F:amino-acid racemase activity"/>
    <property type="evidence" value="ECO:0007669"/>
    <property type="project" value="InterPro"/>
</dbReference>